<dbReference type="GO" id="GO:0036064">
    <property type="term" value="C:ciliary basal body"/>
    <property type="evidence" value="ECO:0007669"/>
    <property type="project" value="TreeGrafter"/>
</dbReference>
<dbReference type="OrthoDB" id="29023at2759"/>
<dbReference type="AlphaFoldDB" id="A0A7R9KK12"/>
<evidence type="ECO:0000256" key="6">
    <source>
        <dbReference type="SAM" id="MobiDB-lite"/>
    </source>
</evidence>
<comment type="similarity">
    <text evidence="2">Belongs to the TAPT1 family.</text>
</comment>
<proteinExistence type="inferred from homology"/>
<reference evidence="7" key="1">
    <citation type="submission" date="2020-11" db="EMBL/GenBank/DDBJ databases">
        <authorList>
            <person name="Tran Van P."/>
        </authorList>
    </citation>
    <scope>NUCLEOTIDE SEQUENCE</scope>
</reference>
<dbReference type="PANTHER" id="PTHR13317">
    <property type="entry name" value="TRANSMEMBRANE ANTERIOR POSTERIOR TRANSFORMATION PROTEIN 1 HOMOLOG"/>
    <property type="match status" value="1"/>
</dbReference>
<sequence length="166" mass="19599">MQKTSPFGSDVRQSDEDSDEKENRHNRHVTNASSPRVSDNELRNAVKCVVNCEDTKKSSENTNILNTNYEKKSLNNDLNNDTNCLHMTNKTTKNQSNGKEVPFRFSSLFDYLRSELRRNYVLENDEQRYTERREKFYIFLKIPLQLEKFLCYGFFQCVDAFLVTKQ</sequence>
<keyword evidence="4" id="KW-1133">Transmembrane helix</keyword>
<dbReference type="GO" id="GO:0005789">
    <property type="term" value="C:endoplasmic reticulum membrane"/>
    <property type="evidence" value="ECO:0007669"/>
    <property type="project" value="TreeGrafter"/>
</dbReference>
<gene>
    <name evidence="7" type="ORF">OSB1V03_LOCUS5136</name>
</gene>
<dbReference type="PANTHER" id="PTHR13317:SF4">
    <property type="entry name" value="TRANSMEMBRANE ANTERIOR POSTERIOR TRANSFORMATION PROTEIN 1 HOMOLOG"/>
    <property type="match status" value="1"/>
</dbReference>
<protein>
    <submittedName>
        <fullName evidence="7">Uncharacterized protein</fullName>
    </submittedName>
</protein>
<evidence type="ECO:0000313" key="7">
    <source>
        <dbReference type="EMBL" id="CAD7624695.1"/>
    </source>
</evidence>
<evidence type="ECO:0000256" key="3">
    <source>
        <dbReference type="ARBA" id="ARBA00022692"/>
    </source>
</evidence>
<evidence type="ECO:0000313" key="8">
    <source>
        <dbReference type="Proteomes" id="UP000759131"/>
    </source>
</evidence>
<organism evidence="7">
    <name type="scientific">Medioppia subpectinata</name>
    <dbReference type="NCBI Taxonomy" id="1979941"/>
    <lineage>
        <taxon>Eukaryota</taxon>
        <taxon>Metazoa</taxon>
        <taxon>Ecdysozoa</taxon>
        <taxon>Arthropoda</taxon>
        <taxon>Chelicerata</taxon>
        <taxon>Arachnida</taxon>
        <taxon>Acari</taxon>
        <taxon>Acariformes</taxon>
        <taxon>Sarcoptiformes</taxon>
        <taxon>Oribatida</taxon>
        <taxon>Brachypylina</taxon>
        <taxon>Oppioidea</taxon>
        <taxon>Oppiidae</taxon>
        <taxon>Medioppia</taxon>
    </lineage>
</organism>
<dbReference type="InterPro" id="IPR008010">
    <property type="entry name" value="Tatp1"/>
</dbReference>
<comment type="subcellular location">
    <subcellularLocation>
        <location evidence="1">Membrane</location>
        <topology evidence="1">Multi-pass membrane protein</topology>
    </subcellularLocation>
</comment>
<evidence type="ECO:0000256" key="1">
    <source>
        <dbReference type="ARBA" id="ARBA00004141"/>
    </source>
</evidence>
<keyword evidence="5" id="KW-0472">Membrane</keyword>
<evidence type="ECO:0000256" key="5">
    <source>
        <dbReference type="ARBA" id="ARBA00023136"/>
    </source>
</evidence>
<feature type="region of interest" description="Disordered" evidence="6">
    <location>
        <begin position="1"/>
        <end position="40"/>
    </location>
</feature>
<dbReference type="Proteomes" id="UP000759131">
    <property type="component" value="Unassembled WGS sequence"/>
</dbReference>
<dbReference type="GO" id="GO:0045724">
    <property type="term" value="P:positive regulation of cilium assembly"/>
    <property type="evidence" value="ECO:0007669"/>
    <property type="project" value="TreeGrafter"/>
</dbReference>
<accession>A0A7R9KK12</accession>
<keyword evidence="3" id="KW-0812">Transmembrane</keyword>
<dbReference type="EMBL" id="CAJPIZ010002494">
    <property type="protein sequence ID" value="CAG2105125.1"/>
    <property type="molecule type" value="Genomic_DNA"/>
</dbReference>
<keyword evidence="8" id="KW-1185">Reference proteome</keyword>
<name>A0A7R9KK12_9ACAR</name>
<evidence type="ECO:0000256" key="4">
    <source>
        <dbReference type="ARBA" id="ARBA00022989"/>
    </source>
</evidence>
<evidence type="ECO:0000256" key="2">
    <source>
        <dbReference type="ARBA" id="ARBA00008803"/>
    </source>
</evidence>
<dbReference type="EMBL" id="OC857069">
    <property type="protein sequence ID" value="CAD7624695.1"/>
    <property type="molecule type" value="Genomic_DNA"/>
</dbReference>